<name>A0A9P3WUJ8_CLODI</name>
<dbReference type="Gene3D" id="1.10.10.60">
    <property type="entry name" value="Homeodomain-like"/>
    <property type="match status" value="1"/>
</dbReference>
<evidence type="ECO:0000313" key="7">
    <source>
        <dbReference type="EMBL" id="HBH2622562.1"/>
    </source>
</evidence>
<dbReference type="InterPro" id="IPR001647">
    <property type="entry name" value="HTH_TetR"/>
</dbReference>
<dbReference type="PROSITE" id="PS50977">
    <property type="entry name" value="HTH_TETR_2"/>
    <property type="match status" value="1"/>
</dbReference>
<dbReference type="GO" id="GO:0003677">
    <property type="term" value="F:DNA binding"/>
    <property type="evidence" value="ECO:0007669"/>
    <property type="project" value="UniProtKB-UniRule"/>
</dbReference>
<evidence type="ECO:0000313" key="8">
    <source>
        <dbReference type="Proteomes" id="UP000879542"/>
    </source>
</evidence>
<reference evidence="7" key="2">
    <citation type="submission" date="2021-06" db="EMBL/GenBank/DDBJ databases">
        <authorList>
            <consortium name="NCBI Pathogen Detection Project"/>
        </authorList>
    </citation>
    <scope>NUCLEOTIDE SEQUENCE</scope>
    <source>
        <strain evidence="7">Clostridioides</strain>
    </source>
</reference>
<accession>A0A9P3WUJ8</accession>
<sequence length="192" mass="22335">MPTKGEQTKQFIIDTSIMLFSEKGYSNVTMKDICEACNLSRGGLYRHFNSPKEIFISILNTHKYYSQNLLDKGIKENISAKHMLEYFFQQQKADINGKYCGFDFAIHEFAFVEKDQRDYMNKRYNSAITMLSNLIDYGQSKSEFKKCDSKSVAIHIMFLFDSMKTSASILKLTNKDIDNQINIIKDMVILYE</sequence>
<keyword evidence="2 4" id="KW-0238">DNA-binding</keyword>
<dbReference type="Pfam" id="PF17922">
    <property type="entry name" value="TetR_C_17"/>
    <property type="match status" value="1"/>
</dbReference>
<evidence type="ECO:0000313" key="6">
    <source>
        <dbReference type="EMBL" id="HBH2620730.1"/>
    </source>
</evidence>
<organism evidence="7 8">
    <name type="scientific">Clostridioides difficile</name>
    <name type="common">Peptoclostridium difficile</name>
    <dbReference type="NCBI Taxonomy" id="1496"/>
    <lineage>
        <taxon>Bacteria</taxon>
        <taxon>Bacillati</taxon>
        <taxon>Bacillota</taxon>
        <taxon>Clostridia</taxon>
        <taxon>Peptostreptococcales</taxon>
        <taxon>Peptostreptococcaceae</taxon>
        <taxon>Clostridioides</taxon>
    </lineage>
</organism>
<evidence type="ECO:0000256" key="1">
    <source>
        <dbReference type="ARBA" id="ARBA00023015"/>
    </source>
</evidence>
<gene>
    <name evidence="6" type="ORF">KRQ00_002502</name>
    <name evidence="7" type="ORF">KRQ00_004441</name>
</gene>
<evidence type="ECO:0000256" key="3">
    <source>
        <dbReference type="ARBA" id="ARBA00023163"/>
    </source>
</evidence>
<dbReference type="PRINTS" id="PR00455">
    <property type="entry name" value="HTHTETR"/>
</dbReference>
<feature type="DNA-binding region" description="H-T-H motif" evidence="4">
    <location>
        <begin position="29"/>
        <end position="48"/>
    </location>
</feature>
<dbReference type="PANTHER" id="PTHR47506:SF6">
    <property type="entry name" value="HTH-TYPE TRANSCRIPTIONAL REPRESSOR NEMR"/>
    <property type="match status" value="1"/>
</dbReference>
<evidence type="ECO:0000256" key="4">
    <source>
        <dbReference type="PROSITE-ProRule" id="PRU00335"/>
    </source>
</evidence>
<dbReference type="InterPro" id="IPR009057">
    <property type="entry name" value="Homeodomain-like_sf"/>
</dbReference>
<dbReference type="SUPFAM" id="SSF48498">
    <property type="entry name" value="Tetracyclin repressor-like, C-terminal domain"/>
    <property type="match status" value="1"/>
</dbReference>
<dbReference type="Pfam" id="PF00440">
    <property type="entry name" value="TetR_N"/>
    <property type="match status" value="1"/>
</dbReference>
<reference evidence="7" key="1">
    <citation type="journal article" date="2018" name="Genome Biol.">
        <title>SKESA: strategic k-mer extension for scrupulous assemblies.</title>
        <authorList>
            <person name="Souvorov A."/>
            <person name="Agarwala R."/>
            <person name="Lipman D.J."/>
        </authorList>
    </citation>
    <scope>NUCLEOTIDE SEQUENCE</scope>
    <source>
        <strain evidence="7">Clostridioides</strain>
    </source>
</reference>
<dbReference type="Gene3D" id="1.10.357.10">
    <property type="entry name" value="Tetracycline Repressor, domain 2"/>
    <property type="match status" value="1"/>
</dbReference>
<dbReference type="EMBL" id="DAEQIJ010000073">
    <property type="protein sequence ID" value="HBH2622562.1"/>
    <property type="molecule type" value="Genomic_DNA"/>
</dbReference>
<dbReference type="SUPFAM" id="SSF46689">
    <property type="entry name" value="Homeodomain-like"/>
    <property type="match status" value="1"/>
</dbReference>
<dbReference type="InterPro" id="IPR041612">
    <property type="entry name" value="YfiR_C"/>
</dbReference>
<dbReference type="Proteomes" id="UP000879542">
    <property type="component" value="Unassembled WGS sequence"/>
</dbReference>
<dbReference type="RefSeq" id="WP_003426308.1">
    <property type="nucleotide sequence ID" value="NZ_AP025558.1"/>
</dbReference>
<keyword evidence="1" id="KW-0805">Transcription regulation</keyword>
<protein>
    <submittedName>
        <fullName evidence="7">TetR/AcrR family transcriptional regulator</fullName>
    </submittedName>
</protein>
<comment type="caution">
    <text evidence="7">The sequence shown here is derived from an EMBL/GenBank/DDBJ whole genome shotgun (WGS) entry which is preliminary data.</text>
</comment>
<dbReference type="PANTHER" id="PTHR47506">
    <property type="entry name" value="TRANSCRIPTIONAL REGULATORY PROTEIN"/>
    <property type="match status" value="1"/>
</dbReference>
<proteinExistence type="predicted"/>
<keyword evidence="3" id="KW-0804">Transcription</keyword>
<evidence type="ECO:0000256" key="2">
    <source>
        <dbReference type="ARBA" id="ARBA00023125"/>
    </source>
</evidence>
<dbReference type="InterPro" id="IPR036271">
    <property type="entry name" value="Tet_transcr_reg_TetR-rel_C_sf"/>
</dbReference>
<feature type="domain" description="HTH tetR-type" evidence="5">
    <location>
        <begin position="6"/>
        <end position="66"/>
    </location>
</feature>
<dbReference type="EMBL" id="DAEQIJ010000012">
    <property type="protein sequence ID" value="HBH2620730.1"/>
    <property type="molecule type" value="Genomic_DNA"/>
</dbReference>
<evidence type="ECO:0000259" key="5">
    <source>
        <dbReference type="PROSITE" id="PS50977"/>
    </source>
</evidence>
<dbReference type="AlphaFoldDB" id="A0A9P3WUJ8"/>